<reference evidence="3 4" key="1">
    <citation type="submission" date="2016-11" db="EMBL/GenBank/DDBJ databases">
        <title>Rahnella oryzae sp. nov., isolated from rice root.</title>
        <authorList>
            <person name="Zhang X.-X."/>
            <person name="Zhang J."/>
        </authorList>
    </citation>
    <scope>NUCLEOTIDE SEQUENCE [LARGE SCALE GENOMIC DNA]</scope>
    <source>
        <strain evidence="3 4">J11-6</strain>
    </source>
</reference>
<dbReference type="Pfam" id="PF25670">
    <property type="entry name" value="Phage_tail_C_2"/>
    <property type="match status" value="1"/>
</dbReference>
<protein>
    <recommendedName>
        <fullName evidence="2">Phage tail protein C-terminal domain-containing protein</fullName>
    </recommendedName>
</protein>
<gene>
    <name evidence="3" type="ORF">BMI79_12120</name>
</gene>
<evidence type="ECO:0000256" key="1">
    <source>
        <dbReference type="SAM" id="MobiDB-lite"/>
    </source>
</evidence>
<dbReference type="AlphaFoldDB" id="A0A1S8CI02"/>
<comment type="caution">
    <text evidence="3">The sequence shown here is derived from an EMBL/GenBank/DDBJ whole genome shotgun (WGS) entry which is preliminary data.</text>
</comment>
<sequence length="673" mass="72034">MASTAWYRTGTIALVQNSATVTGTGTQWNNPVYGVAPGQMLLVPGAGTVVMYEIQRVVSDTQITLATPYTGSAATGQQYAIVTALVGSVADFSRQLSVLVSQWQSQLDGWQQILSGTGDVKLTAPDGSTVTVKSQAALTAAINDTLNKSTTMTQTVASAVEFKKNITSNGDQQMRATSTTPNLLLRFRDINDVEKGAIYAQTDTGAMNIRWNGTVNTASFRADGFVSLYNGLVLNNAYTTTSAVPDIGTLPFIFRGGDRADLAHPNNASIATSNGFSVVSTATTNLASNVNHGQPVFSVDARAGTAKVLNNLYIGSTPVATKSTSLSTLDLDIIKDEGDYYQAATSNATSEKNYPIAAAGTLRVLNHVASSNGRKGVTQIYYPWHVADYYYQRVFNAPTDAWDVWQLYESQSKNDTRYIKIGDYGVGVTSSVISTDANAAASNQFFTWPVNTPGAPTVQGFFGIEGADSGSRWQMAFIRGTATPDLSIRVRTPSGTWSPAWSKIWHSTNTTVDANGFVKKASPIIRLSNAPEKMAADYLSGFTLAGVGAVNGEAAGVSAQRLATGIYQITGSLGLATEGWQIEIPQDTNGNRLVFASTEVDEDGTIRVYTHKRRFDPESAMVVAGEPMDIPEGRWIDLRLSMPAQPEPEIVEPEEVQPESEVDAESTTDNKAE</sequence>
<accession>A0A1S8CI02</accession>
<dbReference type="EMBL" id="MOXD01000006">
    <property type="protein sequence ID" value="OMQ22254.1"/>
    <property type="molecule type" value="Genomic_DNA"/>
</dbReference>
<evidence type="ECO:0000259" key="2">
    <source>
        <dbReference type="Pfam" id="PF25670"/>
    </source>
</evidence>
<name>A0A1S8CI02_9GAMM</name>
<dbReference type="InterPro" id="IPR058008">
    <property type="entry name" value="Gp26_C"/>
</dbReference>
<dbReference type="CDD" id="cd19958">
    <property type="entry name" value="pyocin_knob"/>
    <property type="match status" value="1"/>
</dbReference>
<evidence type="ECO:0000313" key="3">
    <source>
        <dbReference type="EMBL" id="OMQ22254.1"/>
    </source>
</evidence>
<feature type="region of interest" description="Disordered" evidence="1">
    <location>
        <begin position="641"/>
        <end position="673"/>
    </location>
</feature>
<feature type="domain" description="Phage tail protein C-terminal" evidence="2">
    <location>
        <begin position="509"/>
        <end position="644"/>
    </location>
</feature>
<keyword evidence="4" id="KW-1185">Reference proteome</keyword>
<proteinExistence type="predicted"/>
<dbReference type="RefSeq" id="WP_076942461.1">
    <property type="nucleotide sequence ID" value="NZ_MOXD01000006.1"/>
</dbReference>
<feature type="compositionally biased region" description="Acidic residues" evidence="1">
    <location>
        <begin position="649"/>
        <end position="666"/>
    </location>
</feature>
<evidence type="ECO:0000313" key="4">
    <source>
        <dbReference type="Proteomes" id="UP000216021"/>
    </source>
</evidence>
<organism evidence="3 4">
    <name type="scientific">Serratia oryzae</name>
    <dbReference type="NCBI Taxonomy" id="2034155"/>
    <lineage>
        <taxon>Bacteria</taxon>
        <taxon>Pseudomonadati</taxon>
        <taxon>Pseudomonadota</taxon>
        <taxon>Gammaproteobacteria</taxon>
        <taxon>Enterobacterales</taxon>
        <taxon>Yersiniaceae</taxon>
        <taxon>Serratia</taxon>
    </lineage>
</organism>
<dbReference type="OrthoDB" id="6683604at2"/>
<dbReference type="Proteomes" id="UP000216021">
    <property type="component" value="Unassembled WGS sequence"/>
</dbReference>
<dbReference type="STRING" id="2034155.BMI79_12120"/>